<evidence type="ECO:0000313" key="3">
    <source>
        <dbReference type="Proteomes" id="UP000266841"/>
    </source>
</evidence>
<feature type="region of interest" description="Disordered" evidence="1">
    <location>
        <begin position="122"/>
        <end position="143"/>
    </location>
</feature>
<feature type="non-terminal residue" evidence="2">
    <location>
        <position position="1"/>
    </location>
</feature>
<proteinExistence type="predicted"/>
<dbReference type="AlphaFoldDB" id="K0T971"/>
<name>K0T971_THAOC</name>
<protein>
    <submittedName>
        <fullName evidence="2">Uncharacterized protein</fullName>
    </submittedName>
</protein>
<dbReference type="EMBL" id="AGNL01009239">
    <property type="protein sequence ID" value="EJK69986.1"/>
    <property type="molecule type" value="Genomic_DNA"/>
</dbReference>
<comment type="caution">
    <text evidence="2">The sequence shown here is derived from an EMBL/GenBank/DDBJ whole genome shotgun (WGS) entry which is preliminary data.</text>
</comment>
<organism evidence="2 3">
    <name type="scientific">Thalassiosira oceanica</name>
    <name type="common">Marine diatom</name>
    <dbReference type="NCBI Taxonomy" id="159749"/>
    <lineage>
        <taxon>Eukaryota</taxon>
        <taxon>Sar</taxon>
        <taxon>Stramenopiles</taxon>
        <taxon>Ochrophyta</taxon>
        <taxon>Bacillariophyta</taxon>
        <taxon>Coscinodiscophyceae</taxon>
        <taxon>Thalassiosirophycidae</taxon>
        <taxon>Thalassiosirales</taxon>
        <taxon>Thalassiosiraceae</taxon>
        <taxon>Thalassiosira</taxon>
    </lineage>
</organism>
<dbReference type="Proteomes" id="UP000266841">
    <property type="component" value="Unassembled WGS sequence"/>
</dbReference>
<reference evidence="2 3" key="1">
    <citation type="journal article" date="2012" name="Genome Biol.">
        <title>Genome and low-iron response of an oceanic diatom adapted to chronic iron limitation.</title>
        <authorList>
            <person name="Lommer M."/>
            <person name="Specht M."/>
            <person name="Roy A.S."/>
            <person name="Kraemer L."/>
            <person name="Andreson R."/>
            <person name="Gutowska M.A."/>
            <person name="Wolf J."/>
            <person name="Bergner S.V."/>
            <person name="Schilhabel M.B."/>
            <person name="Klostermeier U.C."/>
            <person name="Beiko R.G."/>
            <person name="Rosenstiel P."/>
            <person name="Hippler M."/>
            <person name="Laroche J."/>
        </authorList>
    </citation>
    <scope>NUCLEOTIDE SEQUENCE [LARGE SCALE GENOMIC DNA]</scope>
    <source>
        <strain evidence="2 3">CCMP1005</strain>
    </source>
</reference>
<sequence>RPREVRRAASGGDDAPMPMAPDRLSMHGTWVAPLDGSEPPPSPDRTKERIVAVLARRSGALEVHDAAALGVGGDGESTGMDSLLWKSGGCSHGVPTLGPSSNGAEARVPKQHDVEAAELRVFRRRPVLPSDPPRFRRGRRDGA</sequence>
<evidence type="ECO:0000256" key="1">
    <source>
        <dbReference type="SAM" id="MobiDB-lite"/>
    </source>
</evidence>
<evidence type="ECO:0000313" key="2">
    <source>
        <dbReference type="EMBL" id="EJK69986.1"/>
    </source>
</evidence>
<keyword evidence="3" id="KW-1185">Reference proteome</keyword>
<accession>K0T971</accession>
<gene>
    <name evidence="2" type="ORF">THAOC_08697</name>
</gene>
<feature type="region of interest" description="Disordered" evidence="1">
    <location>
        <begin position="1"/>
        <end position="45"/>
    </location>
</feature>